<evidence type="ECO:0000256" key="5">
    <source>
        <dbReference type="ARBA" id="ARBA00022692"/>
    </source>
</evidence>
<keyword evidence="5 11" id="KW-0812">Transmembrane</keyword>
<protein>
    <recommendedName>
        <fullName evidence="11">NADH dehydrogenase [ubiquinone] 1 alpha subcomplex subunit 13</fullName>
    </recommendedName>
</protein>
<accession>A0A7S4C3V0</accession>
<evidence type="ECO:0000256" key="4">
    <source>
        <dbReference type="ARBA" id="ARBA00022660"/>
    </source>
</evidence>
<feature type="transmembrane region" description="Helical" evidence="11">
    <location>
        <begin position="32"/>
        <end position="51"/>
    </location>
</feature>
<keyword evidence="4 11" id="KW-0679">Respiratory chain</keyword>
<organism evidence="12">
    <name type="scientific">Chrysotila carterae</name>
    <name type="common">Marine alga</name>
    <name type="synonym">Syracosphaera carterae</name>
    <dbReference type="NCBI Taxonomy" id="13221"/>
    <lineage>
        <taxon>Eukaryota</taxon>
        <taxon>Haptista</taxon>
        <taxon>Haptophyta</taxon>
        <taxon>Prymnesiophyceae</taxon>
        <taxon>Isochrysidales</taxon>
        <taxon>Isochrysidaceae</taxon>
        <taxon>Chrysotila</taxon>
    </lineage>
</organism>
<comment type="similarity">
    <text evidence="2 11">Belongs to the complex I NDUFA13 subunit family.</text>
</comment>
<evidence type="ECO:0000313" key="12">
    <source>
        <dbReference type="EMBL" id="CAE0786152.1"/>
    </source>
</evidence>
<dbReference type="EMBL" id="HBIZ01062762">
    <property type="protein sequence ID" value="CAE0786152.1"/>
    <property type="molecule type" value="Transcribed_RNA"/>
</dbReference>
<dbReference type="GO" id="GO:0005743">
    <property type="term" value="C:mitochondrial inner membrane"/>
    <property type="evidence" value="ECO:0007669"/>
    <property type="project" value="UniProtKB-SubCell"/>
</dbReference>
<dbReference type="GO" id="GO:0045271">
    <property type="term" value="C:respiratory chain complex I"/>
    <property type="evidence" value="ECO:0007669"/>
    <property type="project" value="UniProtKB-UniRule"/>
</dbReference>
<dbReference type="InterPro" id="IPR009346">
    <property type="entry name" value="GRIM-19"/>
</dbReference>
<keyword evidence="6 11" id="KW-0999">Mitochondrion inner membrane</keyword>
<keyword evidence="8 11" id="KW-1133">Transmembrane helix</keyword>
<evidence type="ECO:0000256" key="9">
    <source>
        <dbReference type="ARBA" id="ARBA00023128"/>
    </source>
</evidence>
<keyword evidence="3 11" id="KW-0813">Transport</keyword>
<keyword evidence="7 11" id="KW-0249">Electron transport</keyword>
<evidence type="ECO:0000256" key="7">
    <source>
        <dbReference type="ARBA" id="ARBA00022982"/>
    </source>
</evidence>
<gene>
    <name evidence="12" type="ORF">PCAR00345_LOCUS38860</name>
</gene>
<evidence type="ECO:0000256" key="2">
    <source>
        <dbReference type="ARBA" id="ARBA00007312"/>
    </source>
</evidence>
<evidence type="ECO:0000256" key="6">
    <source>
        <dbReference type="ARBA" id="ARBA00022792"/>
    </source>
</evidence>
<dbReference type="PANTHER" id="PTHR12966:SF0">
    <property type="entry name" value="NADH DEHYDROGENASE [UBIQUINONE] 1 ALPHA SUBCOMPLEX SUBUNIT 13"/>
    <property type="match status" value="1"/>
</dbReference>
<keyword evidence="10 11" id="KW-0472">Membrane</keyword>
<dbReference type="Pfam" id="PF06212">
    <property type="entry name" value="GRIM-19"/>
    <property type="match status" value="1"/>
</dbReference>
<name>A0A7S4C3V0_CHRCT</name>
<proteinExistence type="inferred from homology"/>
<evidence type="ECO:0000256" key="3">
    <source>
        <dbReference type="ARBA" id="ARBA00022448"/>
    </source>
</evidence>
<comment type="function">
    <text evidence="11">Complex I functions in the transfer of electrons from NADH to the respiratory chain. Accessory subunit of the mitochondrial membrane respiratory chain NADH dehydrogenase (Complex I), that is believed not to be involved in catalysis.</text>
</comment>
<evidence type="ECO:0000256" key="8">
    <source>
        <dbReference type="ARBA" id="ARBA00022989"/>
    </source>
</evidence>
<keyword evidence="9 11" id="KW-0496">Mitochondrion</keyword>
<evidence type="ECO:0000256" key="11">
    <source>
        <dbReference type="RuleBase" id="RU368034"/>
    </source>
</evidence>
<dbReference type="PANTHER" id="PTHR12966">
    <property type="entry name" value="NADH DEHYDROGENASE UBIQUINONE 1 ALPHA SUBCOMPLEX SUBUNIT 13"/>
    <property type="match status" value="1"/>
</dbReference>
<sequence>MASQPPPFQDGPPPGGFPMIKYKRNLPKGGPSSVVVAMGIVSMSLFGYYKIIQANNERGKNNREDMDIRLSIAPFMDAETSLQKVYVMERMKAKEADLMSEVPGWKGDNIYKTRSYMEPMRILGQIPKDLF</sequence>
<comment type="subcellular location">
    <subcellularLocation>
        <location evidence="1 11">Mitochondrion inner membrane</location>
        <topology evidence="1 11">Single-pass membrane protein</topology>
        <orientation evidence="1 11">Matrix side</orientation>
    </subcellularLocation>
</comment>
<reference evidence="12" key="1">
    <citation type="submission" date="2021-01" db="EMBL/GenBank/DDBJ databases">
        <authorList>
            <person name="Corre E."/>
            <person name="Pelletier E."/>
            <person name="Niang G."/>
            <person name="Scheremetjew M."/>
            <person name="Finn R."/>
            <person name="Kale V."/>
            <person name="Holt S."/>
            <person name="Cochrane G."/>
            <person name="Meng A."/>
            <person name="Brown T."/>
            <person name="Cohen L."/>
        </authorList>
    </citation>
    <scope>NUCLEOTIDE SEQUENCE</scope>
    <source>
        <strain evidence="12">CCMP645</strain>
    </source>
</reference>
<evidence type="ECO:0000256" key="10">
    <source>
        <dbReference type="ARBA" id="ARBA00023136"/>
    </source>
</evidence>
<dbReference type="AlphaFoldDB" id="A0A7S4C3V0"/>
<evidence type="ECO:0000256" key="1">
    <source>
        <dbReference type="ARBA" id="ARBA00004298"/>
    </source>
</evidence>